<protein>
    <submittedName>
        <fullName evidence="1">Uncharacterized protein</fullName>
    </submittedName>
</protein>
<evidence type="ECO:0000313" key="1">
    <source>
        <dbReference type="EMBL" id="KAK9081223.1"/>
    </source>
</evidence>
<dbReference type="Proteomes" id="UP001420932">
    <property type="component" value="Unassembled WGS sequence"/>
</dbReference>
<proteinExistence type="predicted"/>
<dbReference type="EMBL" id="JBBNAF010000056">
    <property type="protein sequence ID" value="KAK9081223.1"/>
    <property type="molecule type" value="Genomic_DNA"/>
</dbReference>
<gene>
    <name evidence="1" type="ORF">Syun_030586</name>
</gene>
<name>A0AAP0HAM4_9MAGN</name>
<accession>A0AAP0HAM4</accession>
<evidence type="ECO:0000313" key="2">
    <source>
        <dbReference type="Proteomes" id="UP001420932"/>
    </source>
</evidence>
<reference evidence="1 2" key="1">
    <citation type="submission" date="2024-01" db="EMBL/GenBank/DDBJ databases">
        <title>Genome assemblies of Stephania.</title>
        <authorList>
            <person name="Yang L."/>
        </authorList>
    </citation>
    <scope>NUCLEOTIDE SEQUENCE [LARGE SCALE GENOMIC DNA]</scope>
    <source>
        <strain evidence="1">YNDBR</strain>
        <tissue evidence="1">Leaf</tissue>
    </source>
</reference>
<dbReference type="InterPro" id="IPR038920">
    <property type="entry name" value="At3g05675-like"/>
</dbReference>
<dbReference type="PANTHER" id="PTHR31060:SF5">
    <property type="entry name" value="PRLI-INTERACTING FACTOR G, PUTATIVE, EXPRESSED-RELATED"/>
    <property type="match status" value="1"/>
</dbReference>
<organism evidence="1 2">
    <name type="scientific">Stephania yunnanensis</name>
    <dbReference type="NCBI Taxonomy" id="152371"/>
    <lineage>
        <taxon>Eukaryota</taxon>
        <taxon>Viridiplantae</taxon>
        <taxon>Streptophyta</taxon>
        <taxon>Embryophyta</taxon>
        <taxon>Tracheophyta</taxon>
        <taxon>Spermatophyta</taxon>
        <taxon>Magnoliopsida</taxon>
        <taxon>Ranunculales</taxon>
        <taxon>Menispermaceae</taxon>
        <taxon>Menispermoideae</taxon>
        <taxon>Cissampelideae</taxon>
        <taxon>Stephania</taxon>
    </lineage>
</organism>
<dbReference type="PANTHER" id="PTHR31060">
    <property type="entry name" value="OSJNBA0011J08.25 PROTEIN-RELATED"/>
    <property type="match status" value="1"/>
</dbReference>
<sequence length="174" mass="19944">MHSCLEYLEVVPWVGDEEEEKVLSSVLRLKQNNVGVTPLLKRVSSDVSSPLTNRVTHVIGLVLKRNEERGRREMKSLVLKHSDSIDFRLVWEGITVLLRSRMQRLDLIRVNTLLKRWLLKQVAHCPQTQASPSYDETGNRLWDSWVPLLVRWADNAKTAGILAVDSRILVLEAV</sequence>
<dbReference type="AlphaFoldDB" id="A0AAP0HAM4"/>
<keyword evidence="2" id="KW-1185">Reference proteome</keyword>
<comment type="caution">
    <text evidence="1">The sequence shown here is derived from an EMBL/GenBank/DDBJ whole genome shotgun (WGS) entry which is preliminary data.</text>
</comment>